<comment type="caution">
    <text evidence="1">The sequence shown here is derived from an EMBL/GenBank/DDBJ whole genome shotgun (WGS) entry which is preliminary data.</text>
</comment>
<name>A0ABP8QZI5_9ACTN</name>
<reference evidence="2" key="1">
    <citation type="journal article" date="2019" name="Int. J. Syst. Evol. Microbiol.">
        <title>The Global Catalogue of Microorganisms (GCM) 10K type strain sequencing project: providing services to taxonomists for standard genome sequencing and annotation.</title>
        <authorList>
            <consortium name="The Broad Institute Genomics Platform"/>
            <consortium name="The Broad Institute Genome Sequencing Center for Infectious Disease"/>
            <person name="Wu L."/>
            <person name="Ma J."/>
        </authorList>
    </citation>
    <scope>NUCLEOTIDE SEQUENCE [LARGE SCALE GENOMIC DNA]</scope>
    <source>
        <strain evidence="2">JCM 17933</strain>
    </source>
</reference>
<gene>
    <name evidence="1" type="ORF">GCM10023191_082180</name>
</gene>
<accession>A0ABP8QZI5</accession>
<dbReference type="RefSeq" id="WP_345473372.1">
    <property type="nucleotide sequence ID" value="NZ_BAABHF010000048.1"/>
</dbReference>
<proteinExistence type="predicted"/>
<evidence type="ECO:0000313" key="2">
    <source>
        <dbReference type="Proteomes" id="UP001500503"/>
    </source>
</evidence>
<dbReference type="Proteomes" id="UP001500503">
    <property type="component" value="Unassembled WGS sequence"/>
</dbReference>
<sequence>MTAVLVALGLAVLVFILALLILVGARREAPWTALDAEPPTPLAGFARSVMGAHIRKTNTTISPLVNGRR</sequence>
<organism evidence="1 2">
    <name type="scientific">Actinoallomurus oryzae</name>
    <dbReference type="NCBI Taxonomy" id="502180"/>
    <lineage>
        <taxon>Bacteria</taxon>
        <taxon>Bacillati</taxon>
        <taxon>Actinomycetota</taxon>
        <taxon>Actinomycetes</taxon>
        <taxon>Streptosporangiales</taxon>
        <taxon>Thermomonosporaceae</taxon>
        <taxon>Actinoallomurus</taxon>
    </lineage>
</organism>
<protein>
    <submittedName>
        <fullName evidence="1">Uncharacterized protein</fullName>
    </submittedName>
</protein>
<dbReference type="EMBL" id="BAABHF010000048">
    <property type="protein sequence ID" value="GAA4514105.1"/>
    <property type="molecule type" value="Genomic_DNA"/>
</dbReference>
<evidence type="ECO:0000313" key="1">
    <source>
        <dbReference type="EMBL" id="GAA4514105.1"/>
    </source>
</evidence>
<keyword evidence="2" id="KW-1185">Reference proteome</keyword>